<protein>
    <recommendedName>
        <fullName evidence="3">Cellulose biosynthesis protein BcsS</fullName>
    </recommendedName>
</protein>
<name>A0ABZ2L1B7_9BACT</name>
<evidence type="ECO:0008006" key="3">
    <source>
        <dbReference type="Google" id="ProtNLM"/>
    </source>
</evidence>
<sequence length="257" mass="27557">MPRSVARRSRQGTWLLLTIASFSTVWAPGDAWAIRPLITDDARVVGERAAQVETWFRVDGAGPQHWTVFAVGPLKPLELSAGGFYGSDSHHFTVAAPTIQIKALALEPKPGAIVPGVAVVGGVFGPLGTGPLQVRGWDSFGYVAFTESLDERDRVLVHENLGVFTTHDSTLGGRHVFVTWGIGTQVRVAGGFHFVGEVFSGDPYSDAPGGAFQAGIRQYVSSHVQMDATVGDGFFGERLLPAWVSIGLRVASDPNFW</sequence>
<dbReference type="RefSeq" id="WP_394834392.1">
    <property type="nucleotide sequence ID" value="NZ_CP089929.1"/>
</dbReference>
<dbReference type="EMBL" id="CP089983">
    <property type="protein sequence ID" value="WXB04748.1"/>
    <property type="molecule type" value="Genomic_DNA"/>
</dbReference>
<accession>A0ABZ2L1B7</accession>
<keyword evidence="2" id="KW-1185">Reference proteome</keyword>
<evidence type="ECO:0000313" key="1">
    <source>
        <dbReference type="EMBL" id="WXB04748.1"/>
    </source>
</evidence>
<organism evidence="1 2">
    <name type="scientific">Pendulispora rubella</name>
    <dbReference type="NCBI Taxonomy" id="2741070"/>
    <lineage>
        <taxon>Bacteria</taxon>
        <taxon>Pseudomonadati</taxon>
        <taxon>Myxococcota</taxon>
        <taxon>Myxococcia</taxon>
        <taxon>Myxococcales</taxon>
        <taxon>Sorangiineae</taxon>
        <taxon>Pendulisporaceae</taxon>
        <taxon>Pendulispora</taxon>
    </lineage>
</organism>
<reference evidence="1" key="1">
    <citation type="submission" date="2021-12" db="EMBL/GenBank/DDBJ databases">
        <title>Discovery of the Pendulisporaceae a myxobacterial family with distinct sporulation behavior and unique specialized metabolism.</title>
        <authorList>
            <person name="Garcia R."/>
            <person name="Popoff A."/>
            <person name="Bader C.D."/>
            <person name="Loehr J."/>
            <person name="Walesch S."/>
            <person name="Walt C."/>
            <person name="Boldt J."/>
            <person name="Bunk B."/>
            <person name="Haeckl F.J.F.P.J."/>
            <person name="Gunesch A.P."/>
            <person name="Birkelbach J."/>
            <person name="Nuebel U."/>
            <person name="Pietschmann T."/>
            <person name="Bach T."/>
            <person name="Mueller R."/>
        </authorList>
    </citation>
    <scope>NUCLEOTIDE SEQUENCE</scope>
    <source>
        <strain evidence="1">MSr11367</strain>
    </source>
</reference>
<proteinExistence type="predicted"/>
<evidence type="ECO:0000313" key="2">
    <source>
        <dbReference type="Proteomes" id="UP001374803"/>
    </source>
</evidence>
<dbReference type="Proteomes" id="UP001374803">
    <property type="component" value="Chromosome"/>
</dbReference>
<gene>
    <name evidence="1" type="ORF">LVJ94_48625</name>
</gene>